<feature type="non-terminal residue" evidence="2">
    <location>
        <position position="1"/>
    </location>
</feature>
<accession>A0A8S2FE53</accession>
<dbReference type="Gene3D" id="1.20.1070.10">
    <property type="entry name" value="Rhodopsin 7-helix transmembrane proteins"/>
    <property type="match status" value="1"/>
</dbReference>
<sequence length="179" mass="20440">MLAVVFPTQKMLHDSTIGLIILVFLQWLCAFLIPLPALYSTVLICIGYVVSMFLPLYEFIDLLVVSMVFVAFSIGLIVFCVRKSTSKVQPVQQQQQQQQQNHHASSVQFMKYVVVMYIIFVFLGYGPIGLLTAIDYVQQVSSRTYIGLGLLPPVCLFIDIIILYIYNQDLRRYLMSIVK</sequence>
<evidence type="ECO:0000313" key="2">
    <source>
        <dbReference type="EMBL" id="CAF1439200.1"/>
    </source>
</evidence>
<evidence type="ECO:0000313" key="4">
    <source>
        <dbReference type="Proteomes" id="UP000677228"/>
    </source>
</evidence>
<comment type="caution">
    <text evidence="2">The sequence shown here is derived from an EMBL/GenBank/DDBJ whole genome shotgun (WGS) entry which is preliminary data.</text>
</comment>
<reference evidence="2" key="1">
    <citation type="submission" date="2021-02" db="EMBL/GenBank/DDBJ databases">
        <authorList>
            <person name="Nowell W R."/>
        </authorList>
    </citation>
    <scope>NUCLEOTIDE SEQUENCE</scope>
</reference>
<organism evidence="2 4">
    <name type="scientific">Didymodactylos carnosus</name>
    <dbReference type="NCBI Taxonomy" id="1234261"/>
    <lineage>
        <taxon>Eukaryota</taxon>
        <taxon>Metazoa</taxon>
        <taxon>Spiralia</taxon>
        <taxon>Gnathifera</taxon>
        <taxon>Rotifera</taxon>
        <taxon>Eurotatoria</taxon>
        <taxon>Bdelloidea</taxon>
        <taxon>Philodinida</taxon>
        <taxon>Philodinidae</taxon>
        <taxon>Didymodactylos</taxon>
    </lineage>
</organism>
<feature type="transmembrane region" description="Helical" evidence="1">
    <location>
        <begin position="15"/>
        <end position="33"/>
    </location>
</feature>
<feature type="transmembrane region" description="Helical" evidence="1">
    <location>
        <begin position="146"/>
        <end position="166"/>
    </location>
</feature>
<dbReference type="EMBL" id="CAJOBA010050582">
    <property type="protein sequence ID" value="CAF4235817.1"/>
    <property type="molecule type" value="Genomic_DNA"/>
</dbReference>
<dbReference type="EMBL" id="CAJNOK010028780">
    <property type="protein sequence ID" value="CAF1439200.1"/>
    <property type="molecule type" value="Genomic_DNA"/>
</dbReference>
<dbReference type="Proteomes" id="UP000677228">
    <property type="component" value="Unassembled WGS sequence"/>
</dbReference>
<evidence type="ECO:0000313" key="3">
    <source>
        <dbReference type="EMBL" id="CAF4235817.1"/>
    </source>
</evidence>
<gene>
    <name evidence="2" type="ORF">OVA965_LOCUS34370</name>
    <name evidence="3" type="ORF">TMI583_LOCUS35287</name>
</gene>
<proteinExistence type="predicted"/>
<dbReference type="AlphaFoldDB" id="A0A8S2FE53"/>
<name>A0A8S2FE53_9BILA</name>
<evidence type="ECO:0008006" key="5">
    <source>
        <dbReference type="Google" id="ProtNLM"/>
    </source>
</evidence>
<keyword evidence="1" id="KW-1133">Transmembrane helix</keyword>
<dbReference type="Proteomes" id="UP000682733">
    <property type="component" value="Unassembled WGS sequence"/>
</dbReference>
<feature type="transmembrane region" description="Helical" evidence="1">
    <location>
        <begin position="63"/>
        <end position="81"/>
    </location>
</feature>
<dbReference type="SUPFAM" id="SSF81321">
    <property type="entry name" value="Family A G protein-coupled receptor-like"/>
    <property type="match status" value="1"/>
</dbReference>
<evidence type="ECO:0000256" key="1">
    <source>
        <dbReference type="SAM" id="Phobius"/>
    </source>
</evidence>
<keyword evidence="1" id="KW-0472">Membrane</keyword>
<protein>
    <recommendedName>
        <fullName evidence="5">G-protein coupled receptors family 1 profile domain-containing protein</fullName>
    </recommendedName>
</protein>
<feature type="transmembrane region" description="Helical" evidence="1">
    <location>
        <begin position="112"/>
        <end position="134"/>
    </location>
</feature>
<keyword evidence="1" id="KW-0812">Transmembrane</keyword>